<sequence length="145" mass="16249">MFSGREPIRRSFRVKRVRRRPFALPPMSERRRRRKEEGETARATATARGTAAAMAGVKAANPGRETVVEITGTAERRKAEKVPAAVWRWRADPGDVAENQEAAHQTLATFWEERGHSRYVGQSVLNSRGGGEKENHGDRESVNGR</sequence>
<gene>
    <name evidence="2" type="ORF">NDU88_001904</name>
</gene>
<reference evidence="2" key="1">
    <citation type="journal article" date="2022" name="bioRxiv">
        <title>Sequencing and chromosome-scale assembly of the giantPleurodeles waltlgenome.</title>
        <authorList>
            <person name="Brown T."/>
            <person name="Elewa A."/>
            <person name="Iarovenko S."/>
            <person name="Subramanian E."/>
            <person name="Araus A.J."/>
            <person name="Petzold A."/>
            <person name="Susuki M."/>
            <person name="Suzuki K.-i.T."/>
            <person name="Hayashi T."/>
            <person name="Toyoda A."/>
            <person name="Oliveira C."/>
            <person name="Osipova E."/>
            <person name="Leigh N.D."/>
            <person name="Simon A."/>
            <person name="Yun M.H."/>
        </authorList>
    </citation>
    <scope>NUCLEOTIDE SEQUENCE</scope>
    <source>
        <strain evidence="2">20211129_DDA</strain>
        <tissue evidence="2">Liver</tissue>
    </source>
</reference>
<feature type="region of interest" description="Disordered" evidence="1">
    <location>
        <begin position="19"/>
        <end position="60"/>
    </location>
</feature>
<feature type="region of interest" description="Disordered" evidence="1">
    <location>
        <begin position="121"/>
        <end position="145"/>
    </location>
</feature>
<organism evidence="2 3">
    <name type="scientific">Pleurodeles waltl</name>
    <name type="common">Iberian ribbed newt</name>
    <dbReference type="NCBI Taxonomy" id="8319"/>
    <lineage>
        <taxon>Eukaryota</taxon>
        <taxon>Metazoa</taxon>
        <taxon>Chordata</taxon>
        <taxon>Craniata</taxon>
        <taxon>Vertebrata</taxon>
        <taxon>Euteleostomi</taxon>
        <taxon>Amphibia</taxon>
        <taxon>Batrachia</taxon>
        <taxon>Caudata</taxon>
        <taxon>Salamandroidea</taxon>
        <taxon>Salamandridae</taxon>
        <taxon>Pleurodelinae</taxon>
        <taxon>Pleurodeles</taxon>
    </lineage>
</organism>
<proteinExistence type="predicted"/>
<feature type="compositionally biased region" description="Basic and acidic residues" evidence="1">
    <location>
        <begin position="130"/>
        <end position="145"/>
    </location>
</feature>
<evidence type="ECO:0000313" key="3">
    <source>
        <dbReference type="Proteomes" id="UP001066276"/>
    </source>
</evidence>
<evidence type="ECO:0000313" key="2">
    <source>
        <dbReference type="EMBL" id="KAJ1113662.1"/>
    </source>
</evidence>
<name>A0AAV7NET6_PLEWA</name>
<protein>
    <submittedName>
        <fullName evidence="2">Uncharacterized protein</fullName>
    </submittedName>
</protein>
<keyword evidence="3" id="KW-1185">Reference proteome</keyword>
<accession>A0AAV7NET6</accession>
<dbReference type="Proteomes" id="UP001066276">
    <property type="component" value="Chromosome 8"/>
</dbReference>
<dbReference type="EMBL" id="JANPWB010000012">
    <property type="protein sequence ID" value="KAJ1113662.1"/>
    <property type="molecule type" value="Genomic_DNA"/>
</dbReference>
<evidence type="ECO:0000256" key="1">
    <source>
        <dbReference type="SAM" id="MobiDB-lite"/>
    </source>
</evidence>
<feature type="compositionally biased region" description="Low complexity" evidence="1">
    <location>
        <begin position="41"/>
        <end position="60"/>
    </location>
</feature>
<comment type="caution">
    <text evidence="2">The sequence shown here is derived from an EMBL/GenBank/DDBJ whole genome shotgun (WGS) entry which is preliminary data.</text>
</comment>
<dbReference type="AlphaFoldDB" id="A0AAV7NET6"/>